<dbReference type="RefSeq" id="WP_141957127.1">
    <property type="nucleotide sequence ID" value="NZ_VFOZ01000001.1"/>
</dbReference>
<protein>
    <submittedName>
        <fullName evidence="2">Helix-turn-helix protein</fullName>
    </submittedName>
</protein>
<dbReference type="InterPro" id="IPR001387">
    <property type="entry name" value="Cro/C1-type_HTH"/>
</dbReference>
<evidence type="ECO:0000313" key="3">
    <source>
        <dbReference type="Proteomes" id="UP000316096"/>
    </source>
</evidence>
<proteinExistence type="predicted"/>
<dbReference type="Gene3D" id="1.10.260.40">
    <property type="entry name" value="lambda repressor-like DNA-binding domains"/>
    <property type="match status" value="1"/>
</dbReference>
<dbReference type="Gene3D" id="3.30.450.180">
    <property type="match status" value="1"/>
</dbReference>
<name>A0A543CN65_9ACTN</name>
<dbReference type="EMBL" id="VFOZ01000001">
    <property type="protein sequence ID" value="TQL98541.1"/>
    <property type="molecule type" value="Genomic_DNA"/>
</dbReference>
<dbReference type="OrthoDB" id="3608749at2"/>
<dbReference type="Proteomes" id="UP000316096">
    <property type="component" value="Unassembled WGS sequence"/>
</dbReference>
<dbReference type="SUPFAM" id="SSF47413">
    <property type="entry name" value="lambda repressor-like DNA-binding domains"/>
    <property type="match status" value="1"/>
</dbReference>
<dbReference type="InterPro" id="IPR010982">
    <property type="entry name" value="Lambda_DNA-bd_dom_sf"/>
</dbReference>
<dbReference type="PROSITE" id="PS50943">
    <property type="entry name" value="HTH_CROC1"/>
    <property type="match status" value="1"/>
</dbReference>
<dbReference type="PANTHER" id="PTHR35010:SF2">
    <property type="entry name" value="BLL4672 PROTEIN"/>
    <property type="match status" value="1"/>
</dbReference>
<dbReference type="PANTHER" id="PTHR35010">
    <property type="entry name" value="BLL4672 PROTEIN-RELATED"/>
    <property type="match status" value="1"/>
</dbReference>
<dbReference type="InterPro" id="IPR041413">
    <property type="entry name" value="MLTR_LBD"/>
</dbReference>
<dbReference type="Pfam" id="PF17765">
    <property type="entry name" value="MLTR_LBD"/>
    <property type="match status" value="1"/>
</dbReference>
<dbReference type="AlphaFoldDB" id="A0A543CN65"/>
<accession>A0A543CN65</accession>
<comment type="caution">
    <text evidence="2">The sequence shown here is derived from an EMBL/GenBank/DDBJ whole genome shotgun (WGS) entry which is preliminary data.</text>
</comment>
<organism evidence="2 3">
    <name type="scientific">Actinoallomurus bryophytorum</name>
    <dbReference type="NCBI Taxonomy" id="1490222"/>
    <lineage>
        <taxon>Bacteria</taxon>
        <taxon>Bacillati</taxon>
        <taxon>Actinomycetota</taxon>
        <taxon>Actinomycetes</taxon>
        <taxon>Streptosporangiales</taxon>
        <taxon>Thermomonosporaceae</taxon>
        <taxon>Actinoallomurus</taxon>
    </lineage>
</organism>
<dbReference type="CDD" id="cd00093">
    <property type="entry name" value="HTH_XRE"/>
    <property type="match status" value="1"/>
</dbReference>
<reference evidence="2 3" key="1">
    <citation type="submission" date="2019-06" db="EMBL/GenBank/DDBJ databases">
        <title>Sequencing the genomes of 1000 actinobacteria strains.</title>
        <authorList>
            <person name="Klenk H.-P."/>
        </authorList>
    </citation>
    <scope>NUCLEOTIDE SEQUENCE [LARGE SCALE GENOMIC DNA]</scope>
    <source>
        <strain evidence="2 3">DSM 102200</strain>
    </source>
</reference>
<evidence type="ECO:0000259" key="1">
    <source>
        <dbReference type="PROSITE" id="PS50943"/>
    </source>
</evidence>
<dbReference type="SMART" id="SM00530">
    <property type="entry name" value="HTH_XRE"/>
    <property type="match status" value="1"/>
</dbReference>
<feature type="domain" description="HTH cro/C1-type" evidence="1">
    <location>
        <begin position="34"/>
        <end position="81"/>
    </location>
</feature>
<keyword evidence="3" id="KW-1185">Reference proteome</keyword>
<evidence type="ECO:0000313" key="2">
    <source>
        <dbReference type="EMBL" id="TQL98541.1"/>
    </source>
</evidence>
<dbReference type="Pfam" id="PF13560">
    <property type="entry name" value="HTH_31"/>
    <property type="match status" value="1"/>
</dbReference>
<gene>
    <name evidence="2" type="ORF">FB559_4167</name>
</gene>
<dbReference type="GO" id="GO:0003677">
    <property type="term" value="F:DNA binding"/>
    <property type="evidence" value="ECO:0007669"/>
    <property type="project" value="InterPro"/>
</dbReference>
<sequence>MKHSEVGSFLRARREALRPADVGLVPGGRRRTPGLRRAEVALLADVSVDYYERLEQSRNAHPSQQLLASLARALRLSVDERDHLYRLAGYPPPRPGATAGYVDPAMMFLLDSLTTVPAHVTDDLTTVLAQNRLNRALLGSWAVGDDRAGNATWRWFTDPASRDRNVPEEHERIGRSYAADLRATAAQRGRDAACDRLIADLTEASEEFRGYWEAMEVAPLRSTRKTLVHPHAGRLDVQCDVVLSSTTGQRLVIFRPQPGSATADGFAFLDVLGQQTFEG</sequence>